<reference evidence="3" key="2">
    <citation type="submission" date="2022-05" db="EMBL/GenBank/DDBJ databases">
        <authorList>
            <person name="Kim J.-S."/>
            <person name="Lee K."/>
            <person name="Suh M."/>
            <person name="Eom M."/>
            <person name="Kim J.-S."/>
            <person name="Kim D.-S."/>
            <person name="Ko S.-H."/>
            <person name="Shin Y."/>
            <person name="Lee J.-S."/>
        </authorList>
    </citation>
    <scope>NUCLEOTIDE SEQUENCE</scope>
    <source>
        <strain evidence="3">N237</strain>
    </source>
</reference>
<dbReference type="SUPFAM" id="SSF56524">
    <property type="entry name" value="Oxidoreductase molybdopterin-binding domain"/>
    <property type="match status" value="1"/>
</dbReference>
<sequence>MVRLLRSPRLLAALAGLLSAAVAVGIGEVIAGLVRPAASPVIVVGNRMILLTPESVRRWAISVFGTNDKHALLTGIYVAIGLASLGIGALAYRRLAAGLVALGLFGGFGAYCALTTHAHRGSDAVPSIAAGVAGIGCLAVLIRSLRPRPAEAGVPSGVRRRSFLQAGAFAAALAAFSGLFGRNLQRTRYDASAARAAIPVPSVSTSPAAPAATYDLGKSGIPFVIPNDSFYRIDTALSIPQLNPKTWNLRIHGLVEREITFTYDQLRSRPLIERWITLACVSNDVGGDLIGNARFLGVRLADLLEEAGVHPGADQLLATSADGMTIGSPTAVVMDGRDAMLAIGMNGELLPVAHGFPVRMVVPGLYGYVSACKWITDLEVTTFARQSAYWVAEGWAQRGPVLLESRIDFPRSSASLAAGSRAAIAGVAWDQHVGVSKVEVQVDNGQWQQADLAPVPSTDTWRQWVLPWTVPPVGVHTLRVRATDAKGVVQTDHSTQPFPSGATGWHTISVRSR</sequence>
<feature type="transmembrane region" description="Helical" evidence="1">
    <location>
        <begin position="71"/>
        <end position="92"/>
    </location>
</feature>
<dbReference type="EMBL" id="CP097332">
    <property type="protein sequence ID" value="UQX86630.1"/>
    <property type="molecule type" value="Genomic_DNA"/>
</dbReference>
<dbReference type="InterPro" id="IPR014756">
    <property type="entry name" value="Ig_E-set"/>
</dbReference>
<feature type="domain" description="Oxidoreductase molybdopterin-binding" evidence="2">
    <location>
        <begin position="237"/>
        <end position="388"/>
    </location>
</feature>
<dbReference type="PANTHER" id="PTHR19372:SF7">
    <property type="entry name" value="SULFITE OXIDASE, MITOCHONDRIAL"/>
    <property type="match status" value="1"/>
</dbReference>
<evidence type="ECO:0000259" key="2">
    <source>
        <dbReference type="Pfam" id="PF00174"/>
    </source>
</evidence>
<feature type="transmembrane region" description="Helical" evidence="1">
    <location>
        <begin position="163"/>
        <end position="181"/>
    </location>
</feature>
<name>A0ABY4QS04_9ACTN</name>
<evidence type="ECO:0000256" key="1">
    <source>
        <dbReference type="SAM" id="Phobius"/>
    </source>
</evidence>
<dbReference type="Gene3D" id="3.90.420.10">
    <property type="entry name" value="Oxidoreductase, molybdopterin-binding domain"/>
    <property type="match status" value="1"/>
</dbReference>
<dbReference type="RefSeq" id="WP_249768969.1">
    <property type="nucleotide sequence ID" value="NZ_CP097332.1"/>
</dbReference>
<proteinExistence type="predicted"/>
<dbReference type="Proteomes" id="UP001056336">
    <property type="component" value="Chromosome"/>
</dbReference>
<feature type="transmembrane region" description="Helical" evidence="1">
    <location>
        <begin position="99"/>
        <end position="118"/>
    </location>
</feature>
<dbReference type="InterPro" id="IPR036374">
    <property type="entry name" value="OxRdtase_Mopterin-bd_sf"/>
</dbReference>
<keyword evidence="1" id="KW-0472">Membrane</keyword>
<evidence type="ECO:0000313" key="3">
    <source>
        <dbReference type="EMBL" id="UQX86630.1"/>
    </source>
</evidence>
<dbReference type="InterPro" id="IPR000572">
    <property type="entry name" value="OxRdtase_Mopterin-bd_dom"/>
</dbReference>
<keyword evidence="4" id="KW-1185">Reference proteome</keyword>
<dbReference type="PANTHER" id="PTHR19372">
    <property type="entry name" value="SULFITE REDUCTASE"/>
    <property type="match status" value="1"/>
</dbReference>
<dbReference type="SUPFAM" id="SSF81296">
    <property type="entry name" value="E set domains"/>
    <property type="match status" value="1"/>
</dbReference>
<evidence type="ECO:0000313" key="4">
    <source>
        <dbReference type="Proteomes" id="UP001056336"/>
    </source>
</evidence>
<protein>
    <submittedName>
        <fullName evidence="3">Molybdopterin-dependent oxidoreductase</fullName>
    </submittedName>
</protein>
<accession>A0ABY4QS04</accession>
<feature type="transmembrane region" description="Helical" evidence="1">
    <location>
        <begin position="124"/>
        <end position="142"/>
    </location>
</feature>
<gene>
    <name evidence="3" type="ORF">M6D93_09920</name>
</gene>
<dbReference type="Pfam" id="PF00174">
    <property type="entry name" value="Oxidored_molyb"/>
    <property type="match status" value="1"/>
</dbReference>
<dbReference type="Gene3D" id="2.60.40.650">
    <property type="match status" value="1"/>
</dbReference>
<reference evidence="3" key="1">
    <citation type="journal article" date="2018" name="Int. J. Syst. Evol. Microbiol.">
        <title>Jatrophihabitans telluris sp. nov., isolated from sediment soil of lava forest wetlands and the emended description of the genus Jatrophihabitans.</title>
        <authorList>
            <person name="Lee K.C."/>
            <person name="Suh M.K."/>
            <person name="Eom M.K."/>
            <person name="Kim K.K."/>
            <person name="Kim J.S."/>
            <person name="Kim D.S."/>
            <person name="Ko S.H."/>
            <person name="Shin Y.K."/>
            <person name="Lee J.S."/>
        </authorList>
    </citation>
    <scope>NUCLEOTIDE SEQUENCE</scope>
    <source>
        <strain evidence="3">N237</strain>
    </source>
</reference>
<keyword evidence="1" id="KW-1133">Transmembrane helix</keyword>
<keyword evidence="1" id="KW-0812">Transmembrane</keyword>
<organism evidence="3 4">
    <name type="scientific">Jatrophihabitans telluris</name>
    <dbReference type="NCBI Taxonomy" id="2038343"/>
    <lineage>
        <taxon>Bacteria</taxon>
        <taxon>Bacillati</taxon>
        <taxon>Actinomycetota</taxon>
        <taxon>Actinomycetes</taxon>
        <taxon>Jatrophihabitantales</taxon>
        <taxon>Jatrophihabitantaceae</taxon>
        <taxon>Jatrophihabitans</taxon>
    </lineage>
</organism>